<reference evidence="7" key="1">
    <citation type="submission" date="2020-03" db="EMBL/GenBank/DDBJ databases">
        <title>Castanea mollissima Vanexum genome sequencing.</title>
        <authorList>
            <person name="Staton M."/>
        </authorList>
    </citation>
    <scope>NUCLEOTIDE SEQUENCE</scope>
    <source>
        <tissue evidence="7">Leaf</tissue>
    </source>
</reference>
<feature type="region of interest" description="Disordered" evidence="5">
    <location>
        <begin position="247"/>
        <end position="276"/>
    </location>
</feature>
<dbReference type="InterPro" id="IPR053192">
    <property type="entry name" value="Vacuole_Formation_Reg"/>
</dbReference>
<name>A0A8J4QUP3_9ROSI</name>
<feature type="domain" description="Zinc finger PHD-type" evidence="6">
    <location>
        <begin position="74"/>
        <end position="136"/>
    </location>
</feature>
<keyword evidence="2" id="KW-0677">Repeat</keyword>
<dbReference type="InterPro" id="IPR001965">
    <property type="entry name" value="Znf_PHD"/>
</dbReference>
<dbReference type="SMART" id="SM00249">
    <property type="entry name" value="PHD"/>
    <property type="match status" value="2"/>
</dbReference>
<dbReference type="InterPro" id="IPR046349">
    <property type="entry name" value="C1-like_sf"/>
</dbReference>
<evidence type="ECO:0000256" key="4">
    <source>
        <dbReference type="ARBA" id="ARBA00022833"/>
    </source>
</evidence>
<dbReference type="OrthoDB" id="1751421at2759"/>
<evidence type="ECO:0000256" key="1">
    <source>
        <dbReference type="ARBA" id="ARBA00022723"/>
    </source>
</evidence>
<dbReference type="PANTHER" id="PTHR32410">
    <property type="entry name" value="CYSTEINE/HISTIDINE-RICH C1 DOMAIN FAMILY PROTEIN"/>
    <property type="match status" value="1"/>
</dbReference>
<gene>
    <name evidence="7" type="ORF">CMV_015750</name>
</gene>
<evidence type="ECO:0000256" key="3">
    <source>
        <dbReference type="ARBA" id="ARBA00022771"/>
    </source>
</evidence>
<feature type="domain" description="Zinc finger PHD-type" evidence="6">
    <location>
        <begin position="462"/>
        <end position="530"/>
    </location>
</feature>
<accession>A0A8J4QUP3</accession>
<keyword evidence="3" id="KW-0863">Zinc-finger</keyword>
<feature type="compositionally biased region" description="Low complexity" evidence="5">
    <location>
        <begin position="252"/>
        <end position="272"/>
    </location>
</feature>
<keyword evidence="1" id="KW-0479">Metal-binding</keyword>
<keyword evidence="4" id="KW-0862">Zinc</keyword>
<dbReference type="PANTHER" id="PTHR32410:SF203">
    <property type="entry name" value="CYSTEINE_HISTIDINE-RICH C1 DOMAIN FAMILY PROTEIN"/>
    <property type="match status" value="1"/>
</dbReference>
<evidence type="ECO:0000313" key="7">
    <source>
        <dbReference type="EMBL" id="KAF3959445.1"/>
    </source>
</evidence>
<comment type="caution">
    <text evidence="7">The sequence shown here is derived from an EMBL/GenBank/DDBJ whole genome shotgun (WGS) entry which is preliminary data.</text>
</comment>
<evidence type="ECO:0000256" key="5">
    <source>
        <dbReference type="SAM" id="MobiDB-lite"/>
    </source>
</evidence>
<proteinExistence type="predicted"/>
<sequence>MSRNYKLGDEEDEESLTEMFTNYFLEGEEEEEEKQLSEMLIRYIRRTGEEERIKYFDHPHHWISLGKTNNNEIDCPVCGKKLGSIGHFICSDGCPYGVHILCMILKENFCSSFHPQHKMTLRRPQYGRQFVCTGCNLLSNGFGYCCNDCNFQLDRQCVWLETEEMQTLTHPHHEHQLELFEKVPNKRYNCTVCLKYCSYSLPTYGCLQCLLFLHESCFDETKYPLEIQHYYHPHPLTFSITSHRTLTPSPQTATTHSELTLPTTSSPPKSTTPSPPTFTCKACHKSAREIHWCYRCKECPDFGMDIACATIKSETESQIQHFLHGHPLLYKDVNDQQVASCRVCMKSCTGPTYVCGRPSSDYCKNIHFHKSCLEFQQQICHPFHPYHLLTLLDQSNSYRRCNACRNSPDPNSQLFNYICESDNCSFLLHAECSAVMMPAITYQGHDHLLRFRDNNIENIKLMCSACKSNICESYAFTCLYCDLNLHLTCGPLPYNIKHEDHNTHPLVLVNSPVQEEVEDETDEFYCHACEEERDPQLPVYYCAKCYFVVEIKCVFSQVISSLKGEYGDIELRSTLGHSGKLICKNKAKEMVQKKEQVKTTLTLYDNLNSWSRDEIEQLNSVLRIVETKKVIAKEDDRDEDSEFEAFLHSGKNYTQFTKVIDRVVKIPAPFMIVKNVPKIDLEWAPKEEVASVGDYMIIRRLAPILEHLLSKHGDISAMSTLRPKVKMYLFNMLCESIYSMINTKIVDVTEDLLLNWWTRLRILQFAGFKIQFAFDHLKRVVQAYLGLHVEKEEDDAIDKINRDILALQEKLKCIIEAKSARSSLTEERLREASILKNWKAGTLFLYNK</sequence>
<dbReference type="AlphaFoldDB" id="A0A8J4QUP3"/>
<dbReference type="Proteomes" id="UP000737018">
    <property type="component" value="Unassembled WGS sequence"/>
</dbReference>
<evidence type="ECO:0000256" key="2">
    <source>
        <dbReference type="ARBA" id="ARBA00022737"/>
    </source>
</evidence>
<evidence type="ECO:0000259" key="6">
    <source>
        <dbReference type="SMART" id="SM00249"/>
    </source>
</evidence>
<protein>
    <recommendedName>
        <fullName evidence="6">Zinc finger PHD-type domain-containing protein</fullName>
    </recommendedName>
</protein>
<dbReference type="EMBL" id="JRKL02002331">
    <property type="protein sequence ID" value="KAF3959445.1"/>
    <property type="molecule type" value="Genomic_DNA"/>
</dbReference>
<dbReference type="SUPFAM" id="SSF57889">
    <property type="entry name" value="Cysteine-rich domain"/>
    <property type="match status" value="4"/>
</dbReference>
<dbReference type="InterPro" id="IPR004146">
    <property type="entry name" value="DC1"/>
</dbReference>
<dbReference type="Pfam" id="PF03107">
    <property type="entry name" value="C1_2"/>
    <property type="match status" value="6"/>
</dbReference>
<dbReference type="GO" id="GO:0008270">
    <property type="term" value="F:zinc ion binding"/>
    <property type="evidence" value="ECO:0007669"/>
    <property type="project" value="UniProtKB-KW"/>
</dbReference>
<evidence type="ECO:0000313" key="8">
    <source>
        <dbReference type="Proteomes" id="UP000737018"/>
    </source>
</evidence>
<organism evidence="7 8">
    <name type="scientific">Castanea mollissima</name>
    <name type="common">Chinese chestnut</name>
    <dbReference type="NCBI Taxonomy" id="60419"/>
    <lineage>
        <taxon>Eukaryota</taxon>
        <taxon>Viridiplantae</taxon>
        <taxon>Streptophyta</taxon>
        <taxon>Embryophyta</taxon>
        <taxon>Tracheophyta</taxon>
        <taxon>Spermatophyta</taxon>
        <taxon>Magnoliopsida</taxon>
        <taxon>eudicotyledons</taxon>
        <taxon>Gunneridae</taxon>
        <taxon>Pentapetalae</taxon>
        <taxon>rosids</taxon>
        <taxon>fabids</taxon>
        <taxon>Fagales</taxon>
        <taxon>Fagaceae</taxon>
        <taxon>Castanea</taxon>
    </lineage>
</organism>
<keyword evidence="8" id="KW-1185">Reference proteome</keyword>